<keyword evidence="3" id="KW-1185">Reference proteome</keyword>
<dbReference type="RefSeq" id="WP_188646841.1">
    <property type="nucleotide sequence ID" value="NZ_BMHQ01000003.1"/>
</dbReference>
<keyword evidence="1" id="KW-0472">Membrane</keyword>
<reference evidence="2" key="1">
    <citation type="journal article" date="2014" name="Int. J. Syst. Evol. Microbiol.">
        <title>Complete genome sequence of Corynebacterium casei LMG S-19264T (=DSM 44701T), isolated from a smear-ripened cheese.</title>
        <authorList>
            <consortium name="US DOE Joint Genome Institute (JGI-PGF)"/>
            <person name="Walter F."/>
            <person name="Albersmeier A."/>
            <person name="Kalinowski J."/>
            <person name="Ruckert C."/>
        </authorList>
    </citation>
    <scope>NUCLEOTIDE SEQUENCE</scope>
    <source>
        <strain evidence="2">CGMCC 1.15179</strain>
    </source>
</reference>
<dbReference type="AlphaFoldDB" id="A0A8J2VEQ8"/>
<reference evidence="2" key="2">
    <citation type="submission" date="2020-09" db="EMBL/GenBank/DDBJ databases">
        <authorList>
            <person name="Sun Q."/>
            <person name="Zhou Y."/>
        </authorList>
    </citation>
    <scope>NUCLEOTIDE SEQUENCE</scope>
    <source>
        <strain evidence="2">CGMCC 1.15179</strain>
    </source>
</reference>
<keyword evidence="1" id="KW-1133">Transmembrane helix</keyword>
<sequence>MGYGWAIAAGCFVGLLLLIPFTTLRVHLTYRRKEKEDHVFIRVKWLGGLIRFQYEVPLLDTENSLQAKTKTTSNIPGLKKRQRMRITLQDIKRAKERWSWLRRRVADLYRIIRRFLSRVTCERLTWTTRLGTGDAADTGVLTGIAWGVKSTLVGVAGSYIRWKTKPDLQVTPHFTDRVWQTELDCIIRFRIGHAMLALICLLVHMRWKGDERTWQKSIQFKG</sequence>
<feature type="transmembrane region" description="Helical" evidence="1">
    <location>
        <begin position="6"/>
        <end position="26"/>
    </location>
</feature>
<dbReference type="InterPro" id="IPR021338">
    <property type="entry name" value="DUF2953"/>
</dbReference>
<keyword evidence="1" id="KW-0812">Transmembrane</keyword>
<proteinExistence type="predicted"/>
<accession>A0A8J2VEQ8</accession>
<name>A0A8J2VEQ8_9BACL</name>
<evidence type="ECO:0000313" key="3">
    <source>
        <dbReference type="Proteomes" id="UP000625210"/>
    </source>
</evidence>
<organism evidence="2 3">
    <name type="scientific">Marinithermofilum abyssi</name>
    <dbReference type="NCBI Taxonomy" id="1571185"/>
    <lineage>
        <taxon>Bacteria</taxon>
        <taxon>Bacillati</taxon>
        <taxon>Bacillota</taxon>
        <taxon>Bacilli</taxon>
        <taxon>Bacillales</taxon>
        <taxon>Thermoactinomycetaceae</taxon>
        <taxon>Marinithermofilum</taxon>
    </lineage>
</organism>
<protein>
    <recommendedName>
        <fullName evidence="4">DUF2953 domain-containing protein</fullName>
    </recommendedName>
</protein>
<evidence type="ECO:0000313" key="2">
    <source>
        <dbReference type="EMBL" id="GGE10959.1"/>
    </source>
</evidence>
<evidence type="ECO:0000256" key="1">
    <source>
        <dbReference type="SAM" id="Phobius"/>
    </source>
</evidence>
<dbReference type="Pfam" id="PF11167">
    <property type="entry name" value="DUF2953"/>
    <property type="match status" value="1"/>
</dbReference>
<dbReference type="EMBL" id="BMHQ01000003">
    <property type="protein sequence ID" value="GGE10959.1"/>
    <property type="molecule type" value="Genomic_DNA"/>
</dbReference>
<dbReference type="Proteomes" id="UP000625210">
    <property type="component" value="Unassembled WGS sequence"/>
</dbReference>
<evidence type="ECO:0008006" key="4">
    <source>
        <dbReference type="Google" id="ProtNLM"/>
    </source>
</evidence>
<comment type="caution">
    <text evidence="2">The sequence shown here is derived from an EMBL/GenBank/DDBJ whole genome shotgun (WGS) entry which is preliminary data.</text>
</comment>
<gene>
    <name evidence="2" type="primary">ytfI</name>
    <name evidence="2" type="ORF">GCM10011571_10340</name>
</gene>